<dbReference type="EMBL" id="JAGHQM010001778">
    <property type="protein sequence ID" value="KAH0551781.1"/>
    <property type="molecule type" value="Genomic_DNA"/>
</dbReference>
<dbReference type="InterPro" id="IPR027417">
    <property type="entry name" value="P-loop_NTPase"/>
</dbReference>
<gene>
    <name evidence="2" type="ORF">GP486_007000</name>
</gene>
<dbReference type="SUPFAM" id="SSF52540">
    <property type="entry name" value="P-loop containing nucleoside triphosphate hydrolases"/>
    <property type="match status" value="1"/>
</dbReference>
<dbReference type="InterPro" id="IPR011990">
    <property type="entry name" value="TPR-like_helical_dom_sf"/>
</dbReference>
<sequence length="554" mass="63352">MLPSGKACWTVPFERNSLFVGRGAQLERLEGILFAESQFSRVAITGLGGVGKTQVVLELAYRIKERYPDCSVLWLPVTNSENLQQAYLKAGRQLGITGLEEGRADVKKLVQDHLGQESAGQWLMIFDNADDIDMWIKKSENEGGSRALKDYLPRSSQGRIIFTTRSRKVAVDLARKVIEVSEMDKETAELLLRKSLINPDLLNSRSDTLELLQQLIFLPLAIVQAVAYINKNGMTFSDYISLLKDQEQTFIDLLSKDFEDDGRYPEAKNPIATTWLISFEQIRRLDILAAEYLSFMCCIDPRDIPQSLLPPAQSREKVMDAIGTLNAYSFVSRQPSDNSLGLHRLVHLATRNWLRREGSLAQWTLKAVARLNEILPNNNHENRNVWRIYLHHARYVLDPSFIEDEVKEKTELLWKFSMCLYSDGRYDEAEKPFFQVMEVEKRVLGQEHPDTLTSAANLASTYRNQGRWKEAEKLDVQVMETRKRVLGQEHPSTLTSMGNLALTWKSQDRDIEAFNLMNKCCHLQEKKLGVDHPHTISSLQTLKEWEMASSEVKS</sequence>
<feature type="domain" description="AAA+ ATPase" evidence="1">
    <location>
        <begin position="38"/>
        <end position="184"/>
    </location>
</feature>
<evidence type="ECO:0000259" key="1">
    <source>
        <dbReference type="SMART" id="SM00382"/>
    </source>
</evidence>
<dbReference type="InterPro" id="IPR002182">
    <property type="entry name" value="NB-ARC"/>
</dbReference>
<dbReference type="Proteomes" id="UP000750711">
    <property type="component" value="Unassembled WGS sequence"/>
</dbReference>
<proteinExistence type="predicted"/>
<dbReference type="Gene3D" id="1.25.40.10">
    <property type="entry name" value="Tetratricopeptide repeat domain"/>
    <property type="match status" value="1"/>
</dbReference>
<dbReference type="SUPFAM" id="SSF48452">
    <property type="entry name" value="TPR-like"/>
    <property type="match status" value="1"/>
</dbReference>
<comment type="caution">
    <text evidence="2">The sequence shown here is derived from an EMBL/GenBank/DDBJ whole genome shotgun (WGS) entry which is preliminary data.</text>
</comment>
<name>A0A9P8II20_9PEZI</name>
<evidence type="ECO:0000313" key="2">
    <source>
        <dbReference type="EMBL" id="KAH0551781.1"/>
    </source>
</evidence>
<dbReference type="InterPro" id="IPR053137">
    <property type="entry name" value="NLR-like"/>
</dbReference>
<evidence type="ECO:0000313" key="3">
    <source>
        <dbReference type="Proteomes" id="UP000750711"/>
    </source>
</evidence>
<dbReference type="Pfam" id="PF00931">
    <property type="entry name" value="NB-ARC"/>
    <property type="match status" value="1"/>
</dbReference>
<dbReference type="InterPro" id="IPR003593">
    <property type="entry name" value="AAA+_ATPase"/>
</dbReference>
<dbReference type="GO" id="GO:0043531">
    <property type="term" value="F:ADP binding"/>
    <property type="evidence" value="ECO:0007669"/>
    <property type="project" value="InterPro"/>
</dbReference>
<accession>A0A9P8II20</accession>
<dbReference type="AlphaFoldDB" id="A0A9P8II20"/>
<dbReference type="Pfam" id="PF13374">
    <property type="entry name" value="TPR_10"/>
    <property type="match status" value="3"/>
</dbReference>
<dbReference type="Gene3D" id="3.40.50.300">
    <property type="entry name" value="P-loop containing nucleotide triphosphate hydrolases"/>
    <property type="match status" value="1"/>
</dbReference>
<protein>
    <recommendedName>
        <fullName evidence="1">AAA+ ATPase domain-containing protein</fullName>
    </recommendedName>
</protein>
<dbReference type="PANTHER" id="PTHR46082">
    <property type="entry name" value="ATP/GTP-BINDING PROTEIN-RELATED"/>
    <property type="match status" value="1"/>
</dbReference>
<dbReference type="PANTHER" id="PTHR46082:SF6">
    <property type="entry name" value="AAA+ ATPASE DOMAIN-CONTAINING PROTEIN-RELATED"/>
    <property type="match status" value="1"/>
</dbReference>
<organism evidence="2 3">
    <name type="scientific">Trichoglossum hirsutum</name>
    <dbReference type="NCBI Taxonomy" id="265104"/>
    <lineage>
        <taxon>Eukaryota</taxon>
        <taxon>Fungi</taxon>
        <taxon>Dikarya</taxon>
        <taxon>Ascomycota</taxon>
        <taxon>Pezizomycotina</taxon>
        <taxon>Geoglossomycetes</taxon>
        <taxon>Geoglossales</taxon>
        <taxon>Geoglossaceae</taxon>
        <taxon>Trichoglossum</taxon>
    </lineage>
</organism>
<dbReference type="SMART" id="SM00382">
    <property type="entry name" value="AAA"/>
    <property type="match status" value="1"/>
</dbReference>
<keyword evidence="3" id="KW-1185">Reference proteome</keyword>
<reference evidence="2" key="1">
    <citation type="submission" date="2021-03" db="EMBL/GenBank/DDBJ databases">
        <title>Comparative genomics and phylogenomic investigation of the class Geoglossomycetes provide insights into ecological specialization and systematics.</title>
        <authorList>
            <person name="Melie T."/>
            <person name="Pirro S."/>
            <person name="Miller A.N."/>
            <person name="Quandt A."/>
        </authorList>
    </citation>
    <scope>NUCLEOTIDE SEQUENCE</scope>
    <source>
        <strain evidence="2">CAQ_001_2017</strain>
    </source>
</reference>